<evidence type="ECO:0000256" key="1">
    <source>
        <dbReference type="SAM" id="MobiDB-lite"/>
    </source>
</evidence>
<dbReference type="OrthoDB" id="2187603at2759"/>
<evidence type="ECO:0000313" key="2">
    <source>
        <dbReference type="EMBL" id="OAG29522.1"/>
    </source>
</evidence>
<comment type="caution">
    <text evidence="2">The sequence shown here is derived from an EMBL/GenBank/DDBJ whole genome shotgun (WGS) entry which is preliminary data.</text>
</comment>
<evidence type="ECO:0000313" key="3">
    <source>
        <dbReference type="Proteomes" id="UP000185944"/>
    </source>
</evidence>
<protein>
    <submittedName>
        <fullName evidence="2">Uncharacterized protein</fullName>
    </submittedName>
</protein>
<name>A0A177EEF1_9MICR</name>
<reference evidence="2 3" key="1">
    <citation type="submission" date="2016-02" db="EMBL/GenBank/DDBJ databases">
        <title>Discovery of a natural microsporidian pathogen with a broad tissue tropism in Caenorhabditis elegans.</title>
        <authorList>
            <person name="Luallen R.J."/>
            <person name="Reinke A.W."/>
            <person name="Tong L."/>
            <person name="Botts M.R."/>
            <person name="Felix M.-A."/>
            <person name="Troemel E.R."/>
        </authorList>
    </citation>
    <scope>NUCLEOTIDE SEQUENCE [LARGE SCALE GENOMIC DNA]</scope>
    <source>
        <strain evidence="2 3">JUm2807</strain>
    </source>
</reference>
<dbReference type="AlphaFoldDB" id="A0A177EEF1"/>
<proteinExistence type="predicted"/>
<keyword evidence="3" id="KW-1185">Reference proteome</keyword>
<sequence length="866" mass="97993">MLSRTFIVPEVINLEDSIKPETEPIPAPVPEPEENREDLGEDQLPTGIEGWIERVSSIRGESTTSKVEVELETLFSTMKDQGAQTEVERVIILLCKIAHQIMNSERIAEENEAILLQIFEIGLFMVQFKDRWITALLKASLLQEQGWAPLVEHTSVHQDFPPASDLVFLAQEYLIMGGSISNTRINLCAFALANALGVHHPTVSVLLRYFTPGQDRQIPAPLLFLVAYVLGYGDSVCAEVLSRWLEVSKEDIDGTVVYLPTLDMSRFFISEMGKITDISQFLAVAKASNSHELINQAKEAMVAAYEHQEVTTKRLADILSITYHEAEVSHTEAILDSLQEVNQEGAEAIAKLIIIDTKTTALSRHFFAKAVVIDRDYIEALIICREYLDYIPTEMLMGLCCGEYLSILCKEDKVFGEVIKVVEKREKSPHRLQMLIEKIFKTLPIEKTTLEKALLVTIYFPNLSIVIKRVIWNEIEKKGICFKMSAPTIAKDLEILNQFREIPQIESIILRGVKKHPETEEYLFHGFLDTFLIRYVKNKIRKTKKNLPVLAHFLAELEKKEEFKEASYWAILLKKKLQFGSLLKYINLPVGEIDTLVSHERDLGRLIQRKADPTLVLALLDRLDTISKYDKGIVFGSTSYLTITTEMPAASIYLSMIQKEFSGRQSLIKISGENSSSEVYLINGKGKITVIVKDTEITKDIDESFEEYTLGGWKLSLSVTTAPNEVLLTIGETSIRVKHPTKPVKEIVIGEGFKGILKRALVLEESAHRPEKLSAKPSELFYLDNLTNIEKTMQYHKKIGILLETTNPYQFSGTPVTMRLCNVFTNTPLYWRTSEKVVRALAHLAVKEPHLEERLLAVAVPSNRSL</sequence>
<dbReference type="VEuPathDB" id="MicrosporidiaDB:NEDG_00655"/>
<dbReference type="RefSeq" id="XP_067544170.1">
    <property type="nucleotide sequence ID" value="XM_067688073.1"/>
</dbReference>
<dbReference type="GeneID" id="93647005"/>
<feature type="region of interest" description="Disordered" evidence="1">
    <location>
        <begin position="17"/>
        <end position="43"/>
    </location>
</feature>
<accession>A0A177EEF1</accession>
<feature type="compositionally biased region" description="Acidic residues" evidence="1">
    <location>
        <begin position="31"/>
        <end position="41"/>
    </location>
</feature>
<gene>
    <name evidence="2" type="ORF">NEDG_00655</name>
</gene>
<dbReference type="EMBL" id="LTDL01000040">
    <property type="protein sequence ID" value="OAG29522.1"/>
    <property type="molecule type" value="Genomic_DNA"/>
</dbReference>
<dbReference type="Proteomes" id="UP000185944">
    <property type="component" value="Unassembled WGS sequence"/>
</dbReference>
<organism evidence="2 3">
    <name type="scientific">Nematocida displodere</name>
    <dbReference type="NCBI Taxonomy" id="1805483"/>
    <lineage>
        <taxon>Eukaryota</taxon>
        <taxon>Fungi</taxon>
        <taxon>Fungi incertae sedis</taxon>
        <taxon>Microsporidia</taxon>
        <taxon>Nematocida</taxon>
    </lineage>
</organism>